<dbReference type="SUPFAM" id="SSF53474">
    <property type="entry name" value="alpha/beta-Hydrolases"/>
    <property type="match status" value="1"/>
</dbReference>
<comment type="caution">
    <text evidence="1">The sequence shown here is derived from an EMBL/GenBank/DDBJ whole genome shotgun (WGS) entry which is preliminary data.</text>
</comment>
<dbReference type="PANTHER" id="PTHR48098">
    <property type="entry name" value="ENTEROCHELIN ESTERASE-RELATED"/>
    <property type="match status" value="1"/>
</dbReference>
<dbReference type="InterPro" id="IPR014756">
    <property type="entry name" value="Ig_E-set"/>
</dbReference>
<dbReference type="InterPro" id="IPR013783">
    <property type="entry name" value="Ig-like_fold"/>
</dbReference>
<evidence type="ECO:0000313" key="2">
    <source>
        <dbReference type="Proteomes" id="UP000658613"/>
    </source>
</evidence>
<accession>A0A931GXH8</accession>
<dbReference type="EMBL" id="JADOUE010000001">
    <property type="protein sequence ID" value="MBG6121604.1"/>
    <property type="molecule type" value="Genomic_DNA"/>
</dbReference>
<dbReference type="RefSeq" id="WP_196824126.1">
    <property type="nucleotide sequence ID" value="NZ_CP046980.1"/>
</dbReference>
<dbReference type="InterPro" id="IPR000801">
    <property type="entry name" value="Esterase-like"/>
</dbReference>
<dbReference type="Pfam" id="PF00756">
    <property type="entry name" value="Esterase"/>
    <property type="match status" value="1"/>
</dbReference>
<proteinExistence type="predicted"/>
<organism evidence="1 2">
    <name type="scientific">Corynebacterium aquatimens</name>
    <dbReference type="NCBI Taxonomy" id="1190508"/>
    <lineage>
        <taxon>Bacteria</taxon>
        <taxon>Bacillati</taxon>
        <taxon>Actinomycetota</taxon>
        <taxon>Actinomycetes</taxon>
        <taxon>Mycobacteriales</taxon>
        <taxon>Corynebacteriaceae</taxon>
        <taxon>Corynebacterium</taxon>
    </lineage>
</organism>
<dbReference type="Gene3D" id="2.60.40.10">
    <property type="entry name" value="Immunoglobulins"/>
    <property type="match status" value="1"/>
</dbReference>
<dbReference type="PANTHER" id="PTHR48098:SF3">
    <property type="entry name" value="IRON(III) ENTEROBACTIN ESTERASE"/>
    <property type="match status" value="1"/>
</dbReference>
<protein>
    <submittedName>
        <fullName evidence="1">Enterochelin esterase-like enzyme</fullName>
    </submittedName>
</protein>
<reference evidence="1" key="1">
    <citation type="submission" date="2020-11" db="EMBL/GenBank/DDBJ databases">
        <title>Sequencing the genomes of 1000 actinobacteria strains.</title>
        <authorList>
            <person name="Klenk H.-P."/>
        </authorList>
    </citation>
    <scope>NUCLEOTIDE SEQUENCE</scope>
    <source>
        <strain evidence="1">DSM 45632</strain>
    </source>
</reference>
<evidence type="ECO:0000313" key="1">
    <source>
        <dbReference type="EMBL" id="MBG6121604.1"/>
    </source>
</evidence>
<keyword evidence="2" id="KW-1185">Reference proteome</keyword>
<dbReference type="GO" id="GO:0005975">
    <property type="term" value="P:carbohydrate metabolic process"/>
    <property type="evidence" value="ECO:0007669"/>
    <property type="project" value="UniProtKB-ARBA"/>
</dbReference>
<dbReference type="Gene3D" id="3.40.50.1820">
    <property type="entry name" value="alpha/beta hydrolase"/>
    <property type="match status" value="1"/>
</dbReference>
<dbReference type="Proteomes" id="UP000658613">
    <property type="component" value="Unassembled WGS sequence"/>
</dbReference>
<dbReference type="InterPro" id="IPR050583">
    <property type="entry name" value="Mycobacterial_A85_antigen"/>
</dbReference>
<gene>
    <name evidence="1" type="ORF">IW254_000573</name>
</gene>
<dbReference type="AlphaFoldDB" id="A0A931GXH8"/>
<name>A0A931GXH8_9CORY</name>
<dbReference type="InterPro" id="IPR029058">
    <property type="entry name" value="AB_hydrolase_fold"/>
</dbReference>
<dbReference type="SUPFAM" id="SSF81296">
    <property type="entry name" value="E set domains"/>
    <property type="match status" value="1"/>
</dbReference>
<sequence length="380" mass="41138">MANASAEDLRAFVAQISPGSYPFWDNATNDVTFLHFVPGAEPDVGVHLWINRVTDKDRFAIGVMENIGGGLFALTLNLPPTLRASYGFTEFAGPVPHSTPPPTQKATGIVTGYFALGGPRSGMSIIAGPLAPTVPELAGSSNITEQPAPAPFAHKPVWLHLPEHPSALVVLFDGERWFRDVDLPAALAGGPEVAIIGIGNADRADRLSTLGCDEDFIHYICGDFLEWVYTRAPMLRGLPRVIVGQSLGGISALFAHLVHPSAFDAVIAQSPSLWFEPGKNLTPASLGTTTRDWIARYSDTVKPVTDVPVYLSVGAQERTSVAHVAQLDLQWRARGWDTRLRITDGGHDYAWWYGDLLARLIELFGQFPSAPRSAARSPDR</sequence>